<keyword evidence="1" id="KW-0378">Hydrolase</keyword>
<feature type="region of interest" description="Disordered" evidence="2">
    <location>
        <begin position="1"/>
        <end position="39"/>
    </location>
</feature>
<name>A0A1F5I2Z7_9BACT</name>
<keyword evidence="3" id="KW-0812">Transmembrane</keyword>
<dbReference type="InterPro" id="IPR005754">
    <property type="entry name" value="Sortase"/>
</dbReference>
<evidence type="ECO:0000313" key="4">
    <source>
        <dbReference type="EMBL" id="OGE10625.1"/>
    </source>
</evidence>
<dbReference type="Pfam" id="PF04203">
    <property type="entry name" value="Sortase"/>
    <property type="match status" value="1"/>
</dbReference>
<dbReference type="AlphaFoldDB" id="A0A1F5I2Z7"/>
<dbReference type="SUPFAM" id="SSF63817">
    <property type="entry name" value="Sortase"/>
    <property type="match status" value="1"/>
</dbReference>
<keyword evidence="3" id="KW-1133">Transmembrane helix</keyword>
<feature type="transmembrane region" description="Helical" evidence="3">
    <location>
        <begin position="49"/>
        <end position="70"/>
    </location>
</feature>
<comment type="caution">
    <text evidence="4">The sequence shown here is derived from an EMBL/GenBank/DDBJ whole genome shotgun (WGS) entry which is preliminary data.</text>
</comment>
<evidence type="ECO:0000256" key="3">
    <source>
        <dbReference type="SAM" id="Phobius"/>
    </source>
</evidence>
<dbReference type="Proteomes" id="UP000179227">
    <property type="component" value="Unassembled WGS sequence"/>
</dbReference>
<accession>A0A1F5I2Z7</accession>
<proteinExistence type="predicted"/>
<organism evidence="4 5">
    <name type="scientific">Candidatus Curtissbacteria bacterium RIFCSPLOWO2_01_FULL_42_26</name>
    <dbReference type="NCBI Taxonomy" id="1797729"/>
    <lineage>
        <taxon>Bacteria</taxon>
        <taxon>Candidatus Curtissiibacteriota</taxon>
    </lineage>
</organism>
<dbReference type="Gene3D" id="2.40.260.10">
    <property type="entry name" value="Sortase"/>
    <property type="match status" value="1"/>
</dbReference>
<gene>
    <name evidence="4" type="ORF">A3A60_02925</name>
</gene>
<sequence length="228" mass="24844">MASNKGTSGRKGLKKTSKQTILRATPPGGGVEKSKHNSSRSTRTIKTNLSFAFAILLIVFGAGLIFWSSVQNGFYISKLKTNQLAPVEPDQTVEVNSKPVKIYIARLAKTLDISEGFIENNRWKVSTTGVSYLTTSGEVGKVGNAVIYGHNTQGVLGGLWKVQNGDFIEVTDASSKVYKYEIFERKEVKPNAVEILTQTDDARLTIYTCSGFLDSARFVVVGRLVSGI</sequence>
<keyword evidence="3" id="KW-0472">Membrane</keyword>
<dbReference type="EMBL" id="MFBS01000008">
    <property type="protein sequence ID" value="OGE10625.1"/>
    <property type="molecule type" value="Genomic_DNA"/>
</dbReference>
<protein>
    <recommendedName>
        <fullName evidence="6">Sortase</fullName>
    </recommendedName>
</protein>
<evidence type="ECO:0000256" key="2">
    <source>
        <dbReference type="SAM" id="MobiDB-lite"/>
    </source>
</evidence>
<evidence type="ECO:0000256" key="1">
    <source>
        <dbReference type="ARBA" id="ARBA00022801"/>
    </source>
</evidence>
<dbReference type="CDD" id="cd00004">
    <property type="entry name" value="Sortase"/>
    <property type="match status" value="1"/>
</dbReference>
<evidence type="ECO:0008006" key="6">
    <source>
        <dbReference type="Google" id="ProtNLM"/>
    </source>
</evidence>
<evidence type="ECO:0000313" key="5">
    <source>
        <dbReference type="Proteomes" id="UP000179227"/>
    </source>
</evidence>
<dbReference type="InterPro" id="IPR023365">
    <property type="entry name" value="Sortase_dom-sf"/>
</dbReference>
<reference evidence="4 5" key="1">
    <citation type="journal article" date="2016" name="Nat. Commun.">
        <title>Thousands of microbial genomes shed light on interconnected biogeochemical processes in an aquifer system.</title>
        <authorList>
            <person name="Anantharaman K."/>
            <person name="Brown C.T."/>
            <person name="Hug L.A."/>
            <person name="Sharon I."/>
            <person name="Castelle C.J."/>
            <person name="Probst A.J."/>
            <person name="Thomas B.C."/>
            <person name="Singh A."/>
            <person name="Wilkins M.J."/>
            <person name="Karaoz U."/>
            <person name="Brodie E.L."/>
            <person name="Williams K.H."/>
            <person name="Hubbard S.S."/>
            <person name="Banfield J.F."/>
        </authorList>
    </citation>
    <scope>NUCLEOTIDE SEQUENCE [LARGE SCALE GENOMIC DNA]</scope>
</reference>
<dbReference type="GO" id="GO:0016787">
    <property type="term" value="F:hydrolase activity"/>
    <property type="evidence" value="ECO:0007669"/>
    <property type="project" value="UniProtKB-KW"/>
</dbReference>
<dbReference type="STRING" id="1797729.A3A60_02925"/>